<dbReference type="STRING" id="760154.Sulba_0298"/>
<dbReference type="AlphaFoldDB" id="I3XUK0"/>
<reference evidence="2 3" key="1">
    <citation type="submission" date="2012-06" db="EMBL/GenBank/DDBJ databases">
        <title>Complete sequence of Sulfurospirillum barnesii SES-3.</title>
        <authorList>
            <consortium name="US DOE Joint Genome Institute"/>
            <person name="Lucas S."/>
            <person name="Han J."/>
            <person name="Lapidus A."/>
            <person name="Cheng J.-F."/>
            <person name="Goodwin L."/>
            <person name="Pitluck S."/>
            <person name="Peters L."/>
            <person name="Ovchinnikova G."/>
            <person name="Lu M."/>
            <person name="Detter J.C."/>
            <person name="Han C."/>
            <person name="Tapia R."/>
            <person name="Land M."/>
            <person name="Hauser L."/>
            <person name="Kyrpides N."/>
            <person name="Ivanova N."/>
            <person name="Pagani I."/>
            <person name="Stolz J."/>
            <person name="Arkin A."/>
            <person name="Dehal P."/>
            <person name="Oremland R."/>
            <person name="Saltikov C."/>
            <person name="Basu P."/>
            <person name="Hollibaugh J."/>
            <person name="Newman D."/>
            <person name="Stolyar S."/>
            <person name="Hazen T."/>
            <person name="Woyke T."/>
        </authorList>
    </citation>
    <scope>NUCLEOTIDE SEQUENCE [LARGE SCALE GENOMIC DNA]</scope>
    <source>
        <strain evidence="3">ATCC 700032 / DSM 10660 / SES-3</strain>
    </source>
</reference>
<gene>
    <name evidence="2" type="ordered locus">Sulba_0298</name>
</gene>
<dbReference type="eggNOG" id="ENOG5031CEJ">
    <property type="taxonomic scope" value="Bacteria"/>
</dbReference>
<name>I3XUK0_SULBS</name>
<evidence type="ECO:0000256" key="1">
    <source>
        <dbReference type="SAM" id="SignalP"/>
    </source>
</evidence>
<dbReference type="InterPro" id="IPR010824">
    <property type="entry name" value="DUF1425"/>
</dbReference>
<dbReference type="InterPro" id="IPR038483">
    <property type="entry name" value="YcfL-like_sf"/>
</dbReference>
<keyword evidence="1" id="KW-0732">Signal</keyword>
<evidence type="ECO:0008006" key="4">
    <source>
        <dbReference type="Google" id="ProtNLM"/>
    </source>
</evidence>
<feature type="signal peptide" evidence="1">
    <location>
        <begin position="1"/>
        <end position="23"/>
    </location>
</feature>
<dbReference type="EMBL" id="CP003333">
    <property type="protein sequence ID" value="AFL67624.1"/>
    <property type="molecule type" value="Genomic_DNA"/>
</dbReference>
<accession>I3XUK0</accession>
<evidence type="ECO:0000313" key="3">
    <source>
        <dbReference type="Proteomes" id="UP000006176"/>
    </source>
</evidence>
<sequence length="135" mass="15367">MLNFKSLVLSASALLLLSGCANQNQQMQREAVMERNQAFSVDKVNFVDDMDVLVSDIKLFSENGFLKVMVEFMNADDGKKRDFVYQIEWYDANGQLKESTSWRPKSVIGNQKVKIMEAATMPSIVDYKLIISTKK</sequence>
<feature type="chain" id="PRO_5003682591" description="Periplasmic lipoprotein" evidence="1">
    <location>
        <begin position="24"/>
        <end position="135"/>
    </location>
</feature>
<protein>
    <recommendedName>
        <fullName evidence="4">Periplasmic lipoprotein</fullName>
    </recommendedName>
</protein>
<dbReference type="Pfam" id="PF07233">
    <property type="entry name" value="DUF1425"/>
    <property type="match status" value="1"/>
</dbReference>
<dbReference type="PROSITE" id="PS51257">
    <property type="entry name" value="PROKAR_LIPOPROTEIN"/>
    <property type="match status" value="1"/>
</dbReference>
<evidence type="ECO:0000313" key="2">
    <source>
        <dbReference type="EMBL" id="AFL67624.1"/>
    </source>
</evidence>
<dbReference type="PATRIC" id="fig|760154.4.peg.297"/>
<organism evidence="2 3">
    <name type="scientific">Sulfurospirillum barnesii (strain ATCC 700032 / DSM 10660 / SES-3)</name>
    <dbReference type="NCBI Taxonomy" id="760154"/>
    <lineage>
        <taxon>Bacteria</taxon>
        <taxon>Pseudomonadati</taxon>
        <taxon>Campylobacterota</taxon>
        <taxon>Epsilonproteobacteria</taxon>
        <taxon>Campylobacterales</taxon>
        <taxon>Sulfurospirillaceae</taxon>
        <taxon>Sulfurospirillum</taxon>
    </lineage>
</organism>
<keyword evidence="3" id="KW-1185">Reference proteome</keyword>
<dbReference type="Gene3D" id="2.60.40.3230">
    <property type="match status" value="1"/>
</dbReference>
<dbReference type="Proteomes" id="UP000006176">
    <property type="component" value="Chromosome"/>
</dbReference>
<dbReference type="KEGG" id="sba:Sulba_0298"/>
<dbReference type="RefSeq" id="WP_014768505.1">
    <property type="nucleotide sequence ID" value="NC_018002.1"/>
</dbReference>
<proteinExistence type="predicted"/>
<dbReference type="HOGENOM" id="CLU_1884737_0_0_7"/>